<dbReference type="InterPro" id="IPR013486">
    <property type="entry name" value="SpoIID/LytB"/>
</dbReference>
<feature type="domain" description="Sporulation stage II protein D amidase enhancer LytB N-terminal" evidence="2">
    <location>
        <begin position="188"/>
        <end position="276"/>
    </location>
</feature>
<evidence type="ECO:0000256" key="1">
    <source>
        <dbReference type="SAM" id="MobiDB-lite"/>
    </source>
</evidence>
<comment type="caution">
    <text evidence="3">The sequence shown here is derived from an EMBL/GenBank/DDBJ whole genome shotgun (WGS) entry which is preliminary data.</text>
</comment>
<name>A0ABS1LZ63_9NOCA</name>
<feature type="compositionally biased region" description="Low complexity" evidence="1">
    <location>
        <begin position="330"/>
        <end position="344"/>
    </location>
</feature>
<feature type="region of interest" description="Disordered" evidence="1">
    <location>
        <begin position="330"/>
        <end position="395"/>
    </location>
</feature>
<dbReference type="RefSeq" id="WP_201943207.1">
    <property type="nucleotide sequence ID" value="NZ_JAERRJ010000001.1"/>
</dbReference>
<dbReference type="Proteomes" id="UP000602198">
    <property type="component" value="Unassembled WGS sequence"/>
</dbReference>
<reference evidence="3 4" key="1">
    <citation type="submission" date="2021-01" db="EMBL/GenBank/DDBJ databases">
        <title>WGS of actinomycetes isolated from Thailand.</title>
        <authorList>
            <person name="Thawai C."/>
        </authorList>
    </citation>
    <scope>NUCLEOTIDE SEQUENCE [LARGE SCALE GENOMIC DNA]</scope>
    <source>
        <strain evidence="3 4">LPG 2</strain>
    </source>
</reference>
<protein>
    <submittedName>
        <fullName evidence="3">SpoIID/LytB domain-containing protein</fullName>
    </submittedName>
</protein>
<dbReference type="InterPro" id="IPR013693">
    <property type="entry name" value="SpoIID/LytB_N"/>
</dbReference>
<evidence type="ECO:0000313" key="4">
    <source>
        <dbReference type="Proteomes" id="UP000602198"/>
    </source>
</evidence>
<organism evidence="3 4">
    <name type="scientific">Nocardia acididurans</name>
    <dbReference type="NCBI Taxonomy" id="2802282"/>
    <lineage>
        <taxon>Bacteria</taxon>
        <taxon>Bacillati</taxon>
        <taxon>Actinomycetota</taxon>
        <taxon>Actinomycetes</taxon>
        <taxon>Mycobacteriales</taxon>
        <taxon>Nocardiaceae</taxon>
        <taxon>Nocardia</taxon>
    </lineage>
</organism>
<accession>A0ABS1LZ63</accession>
<gene>
    <name evidence="3" type="ORF">JK358_02915</name>
</gene>
<dbReference type="EMBL" id="JAERRJ010000001">
    <property type="protein sequence ID" value="MBL1073341.1"/>
    <property type="molecule type" value="Genomic_DNA"/>
</dbReference>
<keyword evidence="4" id="KW-1185">Reference proteome</keyword>
<dbReference type="NCBIfam" id="TIGR02669">
    <property type="entry name" value="SpoIID_LytB"/>
    <property type="match status" value="1"/>
</dbReference>
<proteinExistence type="predicted"/>
<sequence length="395" mass="41507">MPNGYLHRRRRRRRLIALSLATATLAGVCAGLLWAWPKGAYKPLVGPGHGRGLSQTGAFDRAVGGSTVDQILAHYYPGADIGEITPVPVRVRLTQQDDSTLDVTSESGLFVAGRRVIPGQAAHLTPTPTGADVTVTTGCDGEILWEGTTDDPWVYPMTDGSGRPAEEHLELCGGNAYRGVLGAVLEGDAFRTVNEVDIEDYLLGVVPAEMVPNWADQGGAEALKAQAVAARSYALAESRYPYAETCDTTDCQVYPGTAKEDPRTSAAVHATTGRVLLRDNHILRSEYSAAPDGGSPMDIQNLEVGPALSEFPSAPIPSVEIPPDVTLADLIPPDLLTPTDPIADAATPEASVKPGVPPETLAPSTAITPTPPPVYRSPRATTTLPQPAVGNASGE</sequence>
<dbReference type="Pfam" id="PF08486">
    <property type="entry name" value="SpoIID"/>
    <property type="match status" value="1"/>
</dbReference>
<evidence type="ECO:0000259" key="2">
    <source>
        <dbReference type="Pfam" id="PF08486"/>
    </source>
</evidence>
<evidence type="ECO:0000313" key="3">
    <source>
        <dbReference type="EMBL" id="MBL1073341.1"/>
    </source>
</evidence>